<proteinExistence type="predicted"/>
<evidence type="ECO:0000313" key="3">
    <source>
        <dbReference type="Proteomes" id="UP000220629"/>
    </source>
</evidence>
<evidence type="ECO:0000256" key="1">
    <source>
        <dbReference type="SAM" id="MobiDB-lite"/>
    </source>
</evidence>
<evidence type="ECO:0000313" key="2">
    <source>
        <dbReference type="EMBL" id="PEH43390.1"/>
    </source>
</evidence>
<dbReference type="AlphaFoldDB" id="A0A2A7SJD4"/>
<accession>A0A2A7SJD4</accession>
<gene>
    <name evidence="2" type="ORF">CRM94_15230</name>
</gene>
<organism evidence="2 3">
    <name type="scientific">Burkholderia gladioli</name>
    <name type="common">Pseudomonas marginata</name>
    <name type="synonym">Phytomonas marginata</name>
    <dbReference type="NCBI Taxonomy" id="28095"/>
    <lineage>
        <taxon>Bacteria</taxon>
        <taxon>Pseudomonadati</taxon>
        <taxon>Pseudomonadota</taxon>
        <taxon>Betaproteobacteria</taxon>
        <taxon>Burkholderiales</taxon>
        <taxon>Burkholderiaceae</taxon>
        <taxon>Burkholderia</taxon>
    </lineage>
</organism>
<dbReference type="EMBL" id="PDDY01000001">
    <property type="protein sequence ID" value="PEH43390.1"/>
    <property type="molecule type" value="Genomic_DNA"/>
</dbReference>
<dbReference type="Proteomes" id="UP000220629">
    <property type="component" value="Unassembled WGS sequence"/>
</dbReference>
<feature type="compositionally biased region" description="Polar residues" evidence="1">
    <location>
        <begin position="1"/>
        <end position="14"/>
    </location>
</feature>
<sequence length="68" mass="6958">MSGASYSRVTTELESGSGRARRSSLPLVVSGKASSTTKALGTMCSASDSASFARSSAVDSALPAWRTR</sequence>
<comment type="caution">
    <text evidence="2">The sequence shown here is derived from an EMBL/GenBank/DDBJ whole genome shotgun (WGS) entry which is preliminary data.</text>
</comment>
<protein>
    <submittedName>
        <fullName evidence="2">Uncharacterized protein</fullName>
    </submittedName>
</protein>
<name>A0A2A7SJD4_BURGA</name>
<reference evidence="3" key="1">
    <citation type="submission" date="2017-09" db="EMBL/GenBank/DDBJ databases">
        <title>FDA dAtabase for Regulatory Grade micrObial Sequences (FDA-ARGOS): Supporting development and validation of Infectious Disease Dx tests.</title>
        <authorList>
            <person name="Minogue T."/>
            <person name="Wolcott M."/>
            <person name="Wasieloski L."/>
            <person name="Aguilar W."/>
            <person name="Moore D."/>
            <person name="Tallon L."/>
            <person name="Sadzewicz L."/>
            <person name="Ott S."/>
            <person name="Zhao X."/>
            <person name="Nagaraj S."/>
            <person name="Vavikolanu K."/>
            <person name="Aluvathingal J."/>
            <person name="Nadendla S."/>
            <person name="Sichtig H."/>
        </authorList>
    </citation>
    <scope>NUCLEOTIDE SEQUENCE [LARGE SCALE GENOMIC DNA]</scope>
    <source>
        <strain evidence="3">FDAARGOS_390</strain>
    </source>
</reference>
<feature type="region of interest" description="Disordered" evidence="1">
    <location>
        <begin position="1"/>
        <end position="28"/>
    </location>
</feature>